<name>A0A917PXY3_9PSED</name>
<sequence>MSSRAVVMLAICAALVACSKVSQENYAQLKTGMSKADVETLLGKPAECDSAMGVSSCRWGDAQRSISVQYARDIVLTYSGKGLQ</sequence>
<dbReference type="PROSITE" id="PS51257">
    <property type="entry name" value="PROKAR_LIPOPROTEIN"/>
    <property type="match status" value="1"/>
</dbReference>
<proteinExistence type="predicted"/>
<reference evidence="5" key="1">
    <citation type="journal article" date="2014" name="Int. J. Syst. Evol. Microbiol.">
        <title>Complete genome sequence of Corynebacterium casei LMG S-19264T (=DSM 44701T), isolated from a smear-ripened cheese.</title>
        <authorList>
            <consortium name="US DOE Joint Genome Institute (JGI-PGF)"/>
            <person name="Walter F."/>
            <person name="Albersmeier A."/>
            <person name="Kalinowski J."/>
            <person name="Ruckert C."/>
        </authorList>
    </citation>
    <scope>NUCLEOTIDE SEQUENCE</scope>
    <source>
        <strain evidence="5">JCM 30078</strain>
    </source>
</reference>
<evidence type="ECO:0000313" key="5">
    <source>
        <dbReference type="EMBL" id="GGJ99532.1"/>
    </source>
</evidence>
<dbReference type="Gene3D" id="3.30.1450.10">
    <property type="match status" value="1"/>
</dbReference>
<feature type="domain" description="Outer membrane protein assembly factor BamE" evidence="4">
    <location>
        <begin position="21"/>
        <end position="48"/>
    </location>
</feature>
<dbReference type="InterPro" id="IPR037873">
    <property type="entry name" value="BamE-like"/>
</dbReference>
<evidence type="ECO:0000256" key="1">
    <source>
        <dbReference type="ARBA" id="ARBA00022729"/>
    </source>
</evidence>
<evidence type="ECO:0000313" key="6">
    <source>
        <dbReference type="Proteomes" id="UP000635983"/>
    </source>
</evidence>
<accession>A0A917PXY3</accession>
<dbReference type="AlphaFoldDB" id="A0A917PXY3"/>
<keyword evidence="6" id="KW-1185">Reference proteome</keyword>
<evidence type="ECO:0000256" key="3">
    <source>
        <dbReference type="SAM" id="SignalP"/>
    </source>
</evidence>
<dbReference type="Pfam" id="PF04355">
    <property type="entry name" value="BamE"/>
    <property type="match status" value="1"/>
</dbReference>
<dbReference type="GO" id="GO:0019867">
    <property type="term" value="C:outer membrane"/>
    <property type="evidence" value="ECO:0007669"/>
    <property type="project" value="InterPro"/>
</dbReference>
<evidence type="ECO:0000259" key="4">
    <source>
        <dbReference type="Pfam" id="PF04355"/>
    </source>
</evidence>
<evidence type="ECO:0000256" key="2">
    <source>
        <dbReference type="ARBA" id="ARBA00023136"/>
    </source>
</evidence>
<feature type="signal peptide" evidence="3">
    <location>
        <begin position="1"/>
        <end position="19"/>
    </location>
</feature>
<dbReference type="RefSeq" id="WP_188983723.1">
    <property type="nucleotide sequence ID" value="NZ_BMPO01000005.1"/>
</dbReference>
<dbReference type="InterPro" id="IPR007450">
    <property type="entry name" value="BamE_dom"/>
</dbReference>
<reference evidence="5" key="2">
    <citation type="submission" date="2020-09" db="EMBL/GenBank/DDBJ databases">
        <authorList>
            <person name="Sun Q."/>
            <person name="Ohkuma M."/>
        </authorList>
    </citation>
    <scope>NUCLEOTIDE SEQUENCE</scope>
    <source>
        <strain evidence="5">JCM 30078</strain>
    </source>
</reference>
<comment type="caution">
    <text evidence="5">The sequence shown here is derived from an EMBL/GenBank/DDBJ whole genome shotgun (WGS) entry which is preliminary data.</text>
</comment>
<keyword evidence="1 3" id="KW-0732">Signal</keyword>
<feature type="chain" id="PRO_5037365113" description="Outer membrane protein assembly factor BamE domain-containing protein" evidence="3">
    <location>
        <begin position="20"/>
        <end position="84"/>
    </location>
</feature>
<dbReference type="Proteomes" id="UP000635983">
    <property type="component" value="Unassembled WGS sequence"/>
</dbReference>
<protein>
    <recommendedName>
        <fullName evidence="4">Outer membrane protein assembly factor BamE domain-containing protein</fullName>
    </recommendedName>
</protein>
<organism evidence="5 6">
    <name type="scientific">Pseudomonas matsuisoli</name>
    <dbReference type="NCBI Taxonomy" id="1515666"/>
    <lineage>
        <taxon>Bacteria</taxon>
        <taxon>Pseudomonadati</taxon>
        <taxon>Pseudomonadota</taxon>
        <taxon>Gammaproteobacteria</taxon>
        <taxon>Pseudomonadales</taxon>
        <taxon>Pseudomonadaceae</taxon>
        <taxon>Pseudomonas</taxon>
    </lineage>
</organism>
<keyword evidence="2" id="KW-0472">Membrane</keyword>
<dbReference type="EMBL" id="BMPO01000005">
    <property type="protein sequence ID" value="GGJ99532.1"/>
    <property type="molecule type" value="Genomic_DNA"/>
</dbReference>
<gene>
    <name evidence="5" type="ORF">GCM10009304_26680</name>
</gene>